<organism evidence="2 3">
    <name type="scientific">Coprinellus micaceus</name>
    <name type="common">Glistening ink-cap mushroom</name>
    <name type="synonym">Coprinus micaceus</name>
    <dbReference type="NCBI Taxonomy" id="71717"/>
    <lineage>
        <taxon>Eukaryota</taxon>
        <taxon>Fungi</taxon>
        <taxon>Dikarya</taxon>
        <taxon>Basidiomycota</taxon>
        <taxon>Agaricomycotina</taxon>
        <taxon>Agaricomycetes</taxon>
        <taxon>Agaricomycetidae</taxon>
        <taxon>Agaricales</taxon>
        <taxon>Agaricineae</taxon>
        <taxon>Psathyrellaceae</taxon>
        <taxon>Coprinellus</taxon>
    </lineage>
</organism>
<comment type="caution">
    <text evidence="2">The sequence shown here is derived from an EMBL/GenBank/DDBJ whole genome shotgun (WGS) entry which is preliminary data.</text>
</comment>
<accession>A0A4Y7T2Y2</accession>
<dbReference type="EMBL" id="QPFP01000036">
    <property type="protein sequence ID" value="TEB27982.1"/>
    <property type="molecule type" value="Genomic_DNA"/>
</dbReference>
<evidence type="ECO:0000313" key="3">
    <source>
        <dbReference type="Proteomes" id="UP000298030"/>
    </source>
</evidence>
<keyword evidence="3" id="KW-1185">Reference proteome</keyword>
<sequence length="74" mass="7898">MNIGIERPILCSPAAPLHSPRPKRHTCEYPEPPGKASGSLGSSPLYPRRALPFTGNEAQIPAGTANAVQRPTMH</sequence>
<dbReference type="Proteomes" id="UP000298030">
    <property type="component" value="Unassembled WGS sequence"/>
</dbReference>
<gene>
    <name evidence="2" type="ORF">FA13DRAFT_846049</name>
</gene>
<dbReference type="AlphaFoldDB" id="A0A4Y7T2Y2"/>
<evidence type="ECO:0000256" key="1">
    <source>
        <dbReference type="SAM" id="MobiDB-lite"/>
    </source>
</evidence>
<protein>
    <submittedName>
        <fullName evidence="2">Uncharacterized protein</fullName>
    </submittedName>
</protein>
<reference evidence="2 3" key="1">
    <citation type="journal article" date="2019" name="Nat. Ecol. Evol.">
        <title>Megaphylogeny resolves global patterns of mushroom evolution.</title>
        <authorList>
            <person name="Varga T."/>
            <person name="Krizsan K."/>
            <person name="Foldi C."/>
            <person name="Dima B."/>
            <person name="Sanchez-Garcia M."/>
            <person name="Sanchez-Ramirez S."/>
            <person name="Szollosi G.J."/>
            <person name="Szarkandi J.G."/>
            <person name="Papp V."/>
            <person name="Albert L."/>
            <person name="Andreopoulos W."/>
            <person name="Angelini C."/>
            <person name="Antonin V."/>
            <person name="Barry K.W."/>
            <person name="Bougher N.L."/>
            <person name="Buchanan P."/>
            <person name="Buyck B."/>
            <person name="Bense V."/>
            <person name="Catcheside P."/>
            <person name="Chovatia M."/>
            <person name="Cooper J."/>
            <person name="Damon W."/>
            <person name="Desjardin D."/>
            <person name="Finy P."/>
            <person name="Geml J."/>
            <person name="Haridas S."/>
            <person name="Hughes K."/>
            <person name="Justo A."/>
            <person name="Karasinski D."/>
            <person name="Kautmanova I."/>
            <person name="Kiss B."/>
            <person name="Kocsube S."/>
            <person name="Kotiranta H."/>
            <person name="LaButti K.M."/>
            <person name="Lechner B.E."/>
            <person name="Liimatainen K."/>
            <person name="Lipzen A."/>
            <person name="Lukacs Z."/>
            <person name="Mihaltcheva S."/>
            <person name="Morgado L.N."/>
            <person name="Niskanen T."/>
            <person name="Noordeloos M.E."/>
            <person name="Ohm R.A."/>
            <person name="Ortiz-Santana B."/>
            <person name="Ovrebo C."/>
            <person name="Racz N."/>
            <person name="Riley R."/>
            <person name="Savchenko A."/>
            <person name="Shiryaev A."/>
            <person name="Soop K."/>
            <person name="Spirin V."/>
            <person name="Szebenyi C."/>
            <person name="Tomsovsky M."/>
            <person name="Tulloss R.E."/>
            <person name="Uehling J."/>
            <person name="Grigoriev I.V."/>
            <person name="Vagvolgyi C."/>
            <person name="Papp T."/>
            <person name="Martin F.M."/>
            <person name="Miettinen O."/>
            <person name="Hibbett D.S."/>
            <person name="Nagy L.G."/>
        </authorList>
    </citation>
    <scope>NUCLEOTIDE SEQUENCE [LARGE SCALE GENOMIC DNA]</scope>
    <source>
        <strain evidence="2 3">FP101781</strain>
    </source>
</reference>
<feature type="region of interest" description="Disordered" evidence="1">
    <location>
        <begin position="12"/>
        <end position="74"/>
    </location>
</feature>
<name>A0A4Y7T2Y2_COPMI</name>
<evidence type="ECO:0000313" key="2">
    <source>
        <dbReference type="EMBL" id="TEB27982.1"/>
    </source>
</evidence>
<proteinExistence type="predicted"/>